<proteinExistence type="predicted"/>
<sequence>MTVLKNIAKDRILQITVLITVISLFFARPRFADINFHTLWSVAAMLTIIQIYAYLHVLDILAYKLTSIADNTRKLNMLFTALAVIAGMFLGNDITALTLIPLYLNIAKRYKLPQILPVTLIGMGANIGAAFTPWGNPHNIFLVSRYNVSPLKFFEWSAPYLILSLIIMLLVFLFIPKNEIPTQKTEPIRISCPPTIITTVVFIFFFFGVFRAIDIIWPLIVAIVLALAINPRIMLKIDYALLLTFTGFFIFISDIQQIPAIVNLIHDMVYSEISTYFASTISSQVMSNVPSTILVGKFTNYAQALFLGSNIGGFGSAIGSMANMLVLKSFNQHGSVSKKKFFIQWTIMQFADLIILTIVGLGLLIFRI</sequence>
<dbReference type="RefSeq" id="WP_126963130.1">
    <property type="nucleotide sequence ID" value="NZ_JBPURY010000001.1"/>
</dbReference>
<evidence type="ECO:0000259" key="6">
    <source>
        <dbReference type="Pfam" id="PF03600"/>
    </source>
</evidence>
<evidence type="ECO:0000256" key="3">
    <source>
        <dbReference type="ARBA" id="ARBA00022692"/>
    </source>
</evidence>
<accession>A0A2X0PDG9</accession>
<organism evidence="7">
    <name type="scientific">Lactobacillus helveticus</name>
    <name type="common">Lactobacillus suntoryeus</name>
    <dbReference type="NCBI Taxonomy" id="1587"/>
    <lineage>
        <taxon>Bacteria</taxon>
        <taxon>Bacillati</taxon>
        <taxon>Bacillota</taxon>
        <taxon>Bacilli</taxon>
        <taxon>Lactobacillales</taxon>
        <taxon>Lactobacillaceae</taxon>
        <taxon>Lactobacillus</taxon>
    </lineage>
</organism>
<feature type="domain" description="Citrate transporter-like" evidence="6">
    <location>
        <begin position="30"/>
        <end position="295"/>
    </location>
</feature>
<dbReference type="InterPro" id="IPR051475">
    <property type="entry name" value="Diverse_Ion_Transporter"/>
</dbReference>
<evidence type="ECO:0000256" key="2">
    <source>
        <dbReference type="ARBA" id="ARBA00022448"/>
    </source>
</evidence>
<dbReference type="InterPro" id="IPR004680">
    <property type="entry name" value="Cit_transptr-like_dom"/>
</dbReference>
<evidence type="ECO:0000256" key="4">
    <source>
        <dbReference type="ARBA" id="ARBA00022989"/>
    </source>
</evidence>
<dbReference type="PANTHER" id="PTHR43568:SF1">
    <property type="entry name" value="P PROTEIN"/>
    <property type="match status" value="1"/>
</dbReference>
<dbReference type="AlphaFoldDB" id="A0A2X0PDG9"/>
<evidence type="ECO:0000256" key="5">
    <source>
        <dbReference type="ARBA" id="ARBA00023136"/>
    </source>
</evidence>
<dbReference type="EMBL" id="OGTV01000056">
    <property type="protein sequence ID" value="SPB24344.1"/>
    <property type="molecule type" value="Genomic_DNA"/>
</dbReference>
<keyword evidence="4" id="KW-1133">Transmembrane helix</keyword>
<dbReference type="PANTHER" id="PTHR43568">
    <property type="entry name" value="P PROTEIN"/>
    <property type="match status" value="1"/>
</dbReference>
<gene>
    <name evidence="7" type="primary">ybiR</name>
    <name evidence="7" type="ORF">BDKNPLJD_01063</name>
</gene>
<keyword evidence="3" id="KW-0812">Transmembrane</keyword>
<protein>
    <submittedName>
        <fullName evidence="7">Inner membrane protein YbiR</fullName>
    </submittedName>
</protein>
<reference evidence="7" key="1">
    <citation type="submission" date="2018-01" db="EMBL/GenBank/DDBJ databases">
        <authorList>
            <person name="Gaut B.S."/>
            <person name="Morton B.R."/>
            <person name="Clegg M.T."/>
            <person name="Duvall M.R."/>
        </authorList>
    </citation>
    <scope>NUCLEOTIDE SEQUENCE</scope>
    <source>
        <strain evidence="7">Lactobacillus helveticus</strain>
    </source>
</reference>
<evidence type="ECO:0000313" key="7">
    <source>
        <dbReference type="EMBL" id="SPB24344.1"/>
    </source>
</evidence>
<dbReference type="GO" id="GO:0055085">
    <property type="term" value="P:transmembrane transport"/>
    <property type="evidence" value="ECO:0007669"/>
    <property type="project" value="InterPro"/>
</dbReference>
<keyword evidence="2" id="KW-0813">Transport</keyword>
<dbReference type="GO" id="GO:0016020">
    <property type="term" value="C:membrane"/>
    <property type="evidence" value="ECO:0007669"/>
    <property type="project" value="UniProtKB-SubCell"/>
</dbReference>
<evidence type="ECO:0000256" key="1">
    <source>
        <dbReference type="ARBA" id="ARBA00004141"/>
    </source>
</evidence>
<dbReference type="Pfam" id="PF03600">
    <property type="entry name" value="CitMHS"/>
    <property type="match status" value="1"/>
</dbReference>
<keyword evidence="5" id="KW-0472">Membrane</keyword>
<name>A0A2X0PDG9_LACHE</name>
<comment type="subcellular location">
    <subcellularLocation>
        <location evidence="1">Membrane</location>
        <topology evidence="1">Multi-pass membrane protein</topology>
    </subcellularLocation>
</comment>